<comment type="similarity">
    <text evidence="3 7">Belongs to the hyi family.</text>
</comment>
<dbReference type="RefSeq" id="XP_018023107.1">
    <property type="nucleotide sequence ID" value="XM_018167618.2"/>
</dbReference>
<evidence type="ECO:0000256" key="9">
    <source>
        <dbReference type="SAM" id="SignalP"/>
    </source>
</evidence>
<feature type="active site" description="Proton donor/acceptor" evidence="8">
    <location>
        <position position="147"/>
    </location>
</feature>
<protein>
    <recommendedName>
        <fullName evidence="5 7">Putative hydroxypyruvate isomerase</fullName>
        <ecNumber evidence="4 7">5.3.1.22</ecNumber>
    </recommendedName>
</protein>
<dbReference type="PANTHER" id="PTHR43489:SF6">
    <property type="entry name" value="HYDROXYPYRUVATE ISOMERASE-RELATED"/>
    <property type="match status" value="1"/>
</dbReference>
<evidence type="ECO:0000256" key="2">
    <source>
        <dbReference type="ARBA" id="ARBA00002968"/>
    </source>
</evidence>
<evidence type="ECO:0000259" key="10">
    <source>
        <dbReference type="Pfam" id="PF01261"/>
    </source>
</evidence>
<comment type="function">
    <text evidence="2 7">Catalyzes the reversible isomerization between hydroxypyruvate and 2-hydroxy-3-oxopropanoate (also termed tartronate semialdehyde).</text>
</comment>
<feature type="signal peptide" evidence="9">
    <location>
        <begin position="1"/>
        <end position="19"/>
    </location>
</feature>
<dbReference type="InterPro" id="IPR036237">
    <property type="entry name" value="Xyl_isomerase-like_sf"/>
</dbReference>
<dbReference type="Gene3D" id="3.20.20.150">
    <property type="entry name" value="Divalent-metal-dependent TIM barrel enzymes"/>
    <property type="match status" value="1"/>
</dbReference>
<proteinExistence type="inferred from homology"/>
<evidence type="ECO:0000256" key="3">
    <source>
        <dbReference type="ARBA" id="ARBA00005962"/>
    </source>
</evidence>
<evidence type="ECO:0000256" key="1">
    <source>
        <dbReference type="ARBA" id="ARBA00000476"/>
    </source>
</evidence>
<keyword evidence="11" id="KW-1185">Reference proteome</keyword>
<feature type="chain" id="PRO_5034769925" description="Putative hydroxypyruvate isomerase" evidence="9">
    <location>
        <begin position="20"/>
        <end position="266"/>
    </location>
</feature>
<evidence type="ECO:0000256" key="7">
    <source>
        <dbReference type="PIRNR" id="PIRNR006241"/>
    </source>
</evidence>
<evidence type="ECO:0000256" key="4">
    <source>
        <dbReference type="ARBA" id="ARBA00012570"/>
    </source>
</evidence>
<dbReference type="Proteomes" id="UP000694843">
    <property type="component" value="Unplaced"/>
</dbReference>
<dbReference type="CTD" id="2695"/>
<feature type="active site" description="Proton donor/acceptor" evidence="8">
    <location>
        <position position="245"/>
    </location>
</feature>
<organism evidence="11 12">
    <name type="scientific">Hyalella azteca</name>
    <name type="common">Amphipod</name>
    <dbReference type="NCBI Taxonomy" id="294128"/>
    <lineage>
        <taxon>Eukaryota</taxon>
        <taxon>Metazoa</taxon>
        <taxon>Ecdysozoa</taxon>
        <taxon>Arthropoda</taxon>
        <taxon>Crustacea</taxon>
        <taxon>Multicrustacea</taxon>
        <taxon>Malacostraca</taxon>
        <taxon>Eumalacostraca</taxon>
        <taxon>Peracarida</taxon>
        <taxon>Amphipoda</taxon>
        <taxon>Senticaudata</taxon>
        <taxon>Talitrida</taxon>
        <taxon>Talitroidea</taxon>
        <taxon>Hyalellidae</taxon>
        <taxon>Hyalella</taxon>
    </lineage>
</organism>
<evidence type="ECO:0000256" key="6">
    <source>
        <dbReference type="ARBA" id="ARBA00023235"/>
    </source>
</evidence>
<evidence type="ECO:0000256" key="5">
    <source>
        <dbReference type="ARBA" id="ARBA00017985"/>
    </source>
</evidence>
<dbReference type="OrthoDB" id="4214675at2759"/>
<feature type="domain" description="Xylose isomerase-like TIM barrel" evidence="10">
    <location>
        <begin position="24"/>
        <end position="261"/>
    </location>
</feature>
<keyword evidence="6 7" id="KW-0413">Isomerase</keyword>
<dbReference type="InterPro" id="IPR050417">
    <property type="entry name" value="Sugar_Epim/Isomerase"/>
</dbReference>
<dbReference type="PIRSF" id="PIRSF006241">
    <property type="entry name" value="HyI"/>
    <property type="match status" value="1"/>
</dbReference>
<dbReference type="PANTHER" id="PTHR43489">
    <property type="entry name" value="ISOMERASE"/>
    <property type="match status" value="1"/>
</dbReference>
<dbReference type="KEGG" id="hazt:108679093"/>
<evidence type="ECO:0000256" key="8">
    <source>
        <dbReference type="PIRSR" id="PIRSR006241-50"/>
    </source>
</evidence>
<accession>A0A8B7PBN2</accession>
<dbReference type="AlphaFoldDB" id="A0A8B7PBN2"/>
<dbReference type="SUPFAM" id="SSF51658">
    <property type="entry name" value="Xylose isomerase-like"/>
    <property type="match status" value="1"/>
</dbReference>
<dbReference type="InterPro" id="IPR013022">
    <property type="entry name" value="Xyl_isomerase-like_TIM-brl"/>
</dbReference>
<keyword evidence="9" id="KW-0732">Signal</keyword>
<name>A0A8B7PBN2_HYAAZ</name>
<evidence type="ECO:0000313" key="12">
    <source>
        <dbReference type="RefSeq" id="XP_018023107.1"/>
    </source>
</evidence>
<dbReference type="Pfam" id="PF01261">
    <property type="entry name" value="AP_endonuc_2"/>
    <property type="match status" value="1"/>
</dbReference>
<dbReference type="GO" id="GO:0008903">
    <property type="term" value="F:hydroxypyruvate isomerase activity"/>
    <property type="evidence" value="ECO:0007669"/>
    <property type="project" value="UniProtKB-EC"/>
</dbReference>
<comment type="catalytic activity">
    <reaction evidence="1 7">
        <text>3-hydroxypyruvate = 2-hydroxy-3-oxopropanoate</text>
        <dbReference type="Rhea" id="RHEA:11952"/>
        <dbReference type="ChEBI" id="CHEBI:17180"/>
        <dbReference type="ChEBI" id="CHEBI:57978"/>
        <dbReference type="EC" id="5.3.1.22"/>
    </reaction>
</comment>
<gene>
    <name evidence="12" type="primary">LOC108679093</name>
</gene>
<sequence>MQACANISWIFIEAGPTLAARCLAAKKAGFSVVESDWPQGNLPAETYRAALDEAGLQAILLNCYQGDTSAGECGFTAEPGHEDRYKESLDITLQYARTIGAKKIHLLSGRDLSSQGVTKAEQEKTLIKNLQESLPALQQANVIALIEPINSFSKPGYFLNNFETACRVISSVGSPLVKMQLDLFHLQMTEGNLVNNIKKFLPFTGHVQVAQAPHRHEPSMAGEVNYKYVLEQLYIAGYRGHIGCEYKPSVTSESSLGWIKEWGLHF</sequence>
<evidence type="ECO:0000313" key="11">
    <source>
        <dbReference type="Proteomes" id="UP000694843"/>
    </source>
</evidence>
<reference evidence="12" key="1">
    <citation type="submission" date="2025-08" db="UniProtKB">
        <authorList>
            <consortium name="RefSeq"/>
        </authorList>
    </citation>
    <scope>IDENTIFICATION</scope>
    <source>
        <tissue evidence="12">Whole organism</tissue>
    </source>
</reference>
<dbReference type="EC" id="5.3.1.22" evidence="4 7"/>
<dbReference type="GO" id="GO:0046487">
    <property type="term" value="P:glyoxylate metabolic process"/>
    <property type="evidence" value="ECO:0007669"/>
    <property type="project" value="TreeGrafter"/>
</dbReference>
<dbReference type="GeneID" id="108679093"/>
<dbReference type="OMA" id="CEYRPRA"/>
<dbReference type="InterPro" id="IPR026040">
    <property type="entry name" value="HyI-like"/>
</dbReference>